<evidence type="ECO:0000256" key="1">
    <source>
        <dbReference type="SAM" id="MobiDB-lite"/>
    </source>
</evidence>
<dbReference type="AlphaFoldDB" id="A0A8H6Y1T3"/>
<sequence length="308" mass="34369">MYGQRFYPVPQTTFNSPPMMRRVTHANPLPSKSRARAVPVPRSSIDIPARRSPLRDIPTEIGLEIVELALLFTSPTVLALVSKKFNALVCKIIYRTVVLDSLFRIALFHRTVSLKSSEFLATHVLALAVTSNTAYNTTARNQLEDIVAACTGLRTLAIPRPGILASSKTSRTRPIELIIQKFDAVTPFEWEPPFAQVAVDSPAPHLSQNLTRLRLCEPGEVFHSPLASLEFFGALPSLTHLALARHVNPERHFNDWHLRQRNSDDTSDPPTAQNARCEPIPGTLAAHSTQPVWPWLYLQGATSSRRHR</sequence>
<dbReference type="Proteomes" id="UP000623467">
    <property type="component" value="Unassembled WGS sequence"/>
</dbReference>
<keyword evidence="3" id="KW-1185">Reference proteome</keyword>
<organism evidence="2 3">
    <name type="scientific">Mycena sanguinolenta</name>
    <dbReference type="NCBI Taxonomy" id="230812"/>
    <lineage>
        <taxon>Eukaryota</taxon>
        <taxon>Fungi</taxon>
        <taxon>Dikarya</taxon>
        <taxon>Basidiomycota</taxon>
        <taxon>Agaricomycotina</taxon>
        <taxon>Agaricomycetes</taxon>
        <taxon>Agaricomycetidae</taxon>
        <taxon>Agaricales</taxon>
        <taxon>Marasmiineae</taxon>
        <taxon>Mycenaceae</taxon>
        <taxon>Mycena</taxon>
    </lineage>
</organism>
<feature type="region of interest" description="Disordered" evidence="1">
    <location>
        <begin position="255"/>
        <end position="278"/>
    </location>
</feature>
<name>A0A8H6Y1T3_9AGAR</name>
<comment type="caution">
    <text evidence="2">The sequence shown here is derived from an EMBL/GenBank/DDBJ whole genome shotgun (WGS) entry which is preliminary data.</text>
</comment>
<gene>
    <name evidence="2" type="ORF">MSAN_01673200</name>
</gene>
<evidence type="ECO:0000313" key="2">
    <source>
        <dbReference type="EMBL" id="KAF7351107.1"/>
    </source>
</evidence>
<dbReference type="EMBL" id="JACAZH010000014">
    <property type="protein sequence ID" value="KAF7351107.1"/>
    <property type="molecule type" value="Genomic_DNA"/>
</dbReference>
<evidence type="ECO:0008006" key="4">
    <source>
        <dbReference type="Google" id="ProtNLM"/>
    </source>
</evidence>
<dbReference type="OrthoDB" id="3259136at2759"/>
<protein>
    <recommendedName>
        <fullName evidence="4">F-box domain-containing protein</fullName>
    </recommendedName>
</protein>
<reference evidence="2" key="1">
    <citation type="submission" date="2020-05" db="EMBL/GenBank/DDBJ databases">
        <title>Mycena genomes resolve the evolution of fungal bioluminescence.</title>
        <authorList>
            <person name="Tsai I.J."/>
        </authorList>
    </citation>
    <scope>NUCLEOTIDE SEQUENCE</scope>
    <source>
        <strain evidence="2">160909Yilan</strain>
    </source>
</reference>
<proteinExistence type="predicted"/>
<feature type="compositionally biased region" description="Basic and acidic residues" evidence="1">
    <location>
        <begin position="255"/>
        <end position="264"/>
    </location>
</feature>
<evidence type="ECO:0000313" key="3">
    <source>
        <dbReference type="Proteomes" id="UP000623467"/>
    </source>
</evidence>
<accession>A0A8H6Y1T3</accession>